<comment type="caution">
    <text evidence="12">The sequence shown here is derived from an EMBL/GenBank/DDBJ whole genome shotgun (WGS) entry which is preliminary data.</text>
</comment>
<evidence type="ECO:0000256" key="8">
    <source>
        <dbReference type="ARBA" id="ARBA00023010"/>
    </source>
</evidence>
<dbReference type="InterPro" id="IPR004692">
    <property type="entry name" value="SecG"/>
</dbReference>
<evidence type="ECO:0000256" key="7">
    <source>
        <dbReference type="ARBA" id="ARBA00022989"/>
    </source>
</evidence>
<dbReference type="PANTHER" id="PTHR34182">
    <property type="entry name" value="PROTEIN-EXPORT MEMBRANE PROTEIN SECG"/>
    <property type="match status" value="1"/>
</dbReference>
<comment type="function">
    <text evidence="10">Involved in protein export. Participates in an early event of protein translocation.</text>
</comment>
<evidence type="ECO:0000256" key="2">
    <source>
        <dbReference type="ARBA" id="ARBA00008445"/>
    </source>
</evidence>
<gene>
    <name evidence="12" type="primary">secG</name>
    <name evidence="12" type="ORF">ENJ61_02580</name>
</gene>
<organism evidence="12">
    <name type="scientific">Aquifex aeolicus</name>
    <dbReference type="NCBI Taxonomy" id="63363"/>
    <lineage>
        <taxon>Bacteria</taxon>
        <taxon>Pseudomonadati</taxon>
        <taxon>Aquificota</taxon>
        <taxon>Aquificia</taxon>
        <taxon>Aquificales</taxon>
        <taxon>Aquificaceae</taxon>
        <taxon>Aquifex</taxon>
    </lineage>
</organism>
<evidence type="ECO:0000256" key="4">
    <source>
        <dbReference type="ARBA" id="ARBA00022475"/>
    </source>
</evidence>
<dbReference type="Pfam" id="PF03840">
    <property type="entry name" value="SecG"/>
    <property type="match status" value="1"/>
</dbReference>
<dbReference type="AlphaFoldDB" id="A0A7C5L9T3"/>
<name>A0A7C5L9T3_AQUAO</name>
<keyword evidence="5 10" id="KW-0812">Transmembrane</keyword>
<keyword evidence="6 10" id="KW-0653">Protein transport</keyword>
<feature type="transmembrane region" description="Helical" evidence="10">
    <location>
        <begin position="54"/>
        <end position="72"/>
    </location>
</feature>
<comment type="caution">
    <text evidence="10">Lacks conserved residue(s) required for the propagation of feature annotation.</text>
</comment>
<dbReference type="GO" id="GO:0065002">
    <property type="term" value="P:intracellular protein transmembrane transport"/>
    <property type="evidence" value="ECO:0007669"/>
    <property type="project" value="TreeGrafter"/>
</dbReference>
<accession>A0A7C5L9T3</accession>
<comment type="similarity">
    <text evidence="2 10">Belongs to the SecG family.</text>
</comment>
<evidence type="ECO:0000256" key="11">
    <source>
        <dbReference type="SAM" id="MobiDB-lite"/>
    </source>
</evidence>
<evidence type="ECO:0000256" key="10">
    <source>
        <dbReference type="RuleBase" id="RU365087"/>
    </source>
</evidence>
<reference evidence="12" key="1">
    <citation type="journal article" date="2020" name="mSystems">
        <title>Genome- and Community-Level Interaction Insights into Carbon Utilization and Element Cycling Functions of Hydrothermarchaeota in Hydrothermal Sediment.</title>
        <authorList>
            <person name="Zhou Z."/>
            <person name="Liu Y."/>
            <person name="Xu W."/>
            <person name="Pan J."/>
            <person name="Luo Z.H."/>
            <person name="Li M."/>
        </authorList>
    </citation>
    <scope>NUCLEOTIDE SEQUENCE [LARGE SCALE GENOMIC DNA]</scope>
    <source>
        <strain evidence="12">HyVt-501</strain>
    </source>
</reference>
<keyword evidence="8 10" id="KW-0811">Translocation</keyword>
<dbReference type="EMBL" id="DRNB01000096">
    <property type="protein sequence ID" value="HHJ63770.1"/>
    <property type="molecule type" value="Genomic_DNA"/>
</dbReference>
<evidence type="ECO:0000256" key="5">
    <source>
        <dbReference type="ARBA" id="ARBA00022692"/>
    </source>
</evidence>
<dbReference type="GO" id="GO:0005886">
    <property type="term" value="C:plasma membrane"/>
    <property type="evidence" value="ECO:0007669"/>
    <property type="project" value="UniProtKB-SubCell"/>
</dbReference>
<dbReference type="PRINTS" id="PR01651">
    <property type="entry name" value="SECGEXPORT"/>
</dbReference>
<keyword evidence="9 10" id="KW-0472">Membrane</keyword>
<dbReference type="PANTHER" id="PTHR34182:SF1">
    <property type="entry name" value="PROTEIN-EXPORT MEMBRANE PROTEIN SECG"/>
    <property type="match status" value="1"/>
</dbReference>
<dbReference type="Proteomes" id="UP000885792">
    <property type="component" value="Unassembled WGS sequence"/>
</dbReference>
<keyword evidence="3 10" id="KW-0813">Transport</keyword>
<dbReference type="GO" id="GO:0015450">
    <property type="term" value="F:protein-transporting ATPase activity"/>
    <property type="evidence" value="ECO:0007669"/>
    <property type="project" value="UniProtKB-UniRule"/>
</dbReference>
<feature type="region of interest" description="Disordered" evidence="11">
    <location>
        <begin position="83"/>
        <end position="124"/>
    </location>
</feature>
<dbReference type="GO" id="GO:0043952">
    <property type="term" value="P:protein transport by the Sec complex"/>
    <property type="evidence" value="ECO:0007669"/>
    <property type="project" value="TreeGrafter"/>
</dbReference>
<evidence type="ECO:0000256" key="6">
    <source>
        <dbReference type="ARBA" id="ARBA00022927"/>
    </source>
</evidence>
<dbReference type="NCBIfam" id="TIGR00810">
    <property type="entry name" value="secG"/>
    <property type="match status" value="1"/>
</dbReference>
<protein>
    <recommendedName>
        <fullName evidence="10">Protein-export membrane protein SecG</fullName>
    </recommendedName>
</protein>
<sequence>MYYAVLTLFLMVAVLLIVLSLLQKGRADVGAAFGGGMGQSIFGAGGVDTILTKITYWLGGIFLLLALLLSIIPKEEKGSILEKEIGNEGKTAPIEASPAPEKGRGADTGAPPRKEGEQSAPSGK</sequence>
<dbReference type="GO" id="GO:0009306">
    <property type="term" value="P:protein secretion"/>
    <property type="evidence" value="ECO:0007669"/>
    <property type="project" value="UniProtKB-UniRule"/>
</dbReference>
<evidence type="ECO:0000313" key="12">
    <source>
        <dbReference type="EMBL" id="HHJ63770.1"/>
    </source>
</evidence>
<proteinExistence type="inferred from homology"/>
<keyword evidence="7 10" id="KW-1133">Transmembrane helix</keyword>
<evidence type="ECO:0000256" key="1">
    <source>
        <dbReference type="ARBA" id="ARBA00004651"/>
    </source>
</evidence>
<keyword evidence="4 10" id="KW-1003">Cell membrane</keyword>
<evidence type="ECO:0000256" key="9">
    <source>
        <dbReference type="ARBA" id="ARBA00023136"/>
    </source>
</evidence>
<comment type="subcellular location">
    <subcellularLocation>
        <location evidence="1 10">Cell membrane</location>
        <topology evidence="1 10">Multi-pass membrane protein</topology>
    </subcellularLocation>
</comment>
<evidence type="ECO:0000256" key="3">
    <source>
        <dbReference type="ARBA" id="ARBA00022448"/>
    </source>
</evidence>